<reference evidence="2" key="1">
    <citation type="submission" date="2016-10" db="EMBL/GenBank/DDBJ databases">
        <authorList>
            <person name="de Groot N.N."/>
        </authorList>
    </citation>
    <scope>NUCLEOTIDE SEQUENCE</scope>
</reference>
<gene>
    <name evidence="2" type="ORF">MNB_SV-8-825</name>
</gene>
<keyword evidence="1" id="KW-1133">Transmembrane helix</keyword>
<protein>
    <submittedName>
        <fullName evidence="2">Uncharacterized protein</fullName>
    </submittedName>
</protein>
<keyword evidence="1" id="KW-0812">Transmembrane</keyword>
<feature type="transmembrane region" description="Helical" evidence="1">
    <location>
        <begin position="6"/>
        <end position="22"/>
    </location>
</feature>
<dbReference type="EMBL" id="FPHD01000006">
    <property type="protein sequence ID" value="SFV50035.1"/>
    <property type="molecule type" value="Genomic_DNA"/>
</dbReference>
<dbReference type="AlphaFoldDB" id="A0A1W1B9A6"/>
<name>A0A1W1B9A6_9ZZZZ</name>
<organism evidence="2">
    <name type="scientific">hydrothermal vent metagenome</name>
    <dbReference type="NCBI Taxonomy" id="652676"/>
    <lineage>
        <taxon>unclassified sequences</taxon>
        <taxon>metagenomes</taxon>
        <taxon>ecological metagenomes</taxon>
    </lineage>
</organism>
<evidence type="ECO:0000313" key="2">
    <source>
        <dbReference type="EMBL" id="SFV50035.1"/>
    </source>
</evidence>
<sequence length="40" mass="4659">MFQKLAPLLILVMFAIGAYFMVKSMHNLTNMTQNKNEIKK</sequence>
<keyword evidence="1" id="KW-0472">Membrane</keyword>
<proteinExistence type="predicted"/>
<accession>A0A1W1B9A6</accession>
<evidence type="ECO:0000256" key="1">
    <source>
        <dbReference type="SAM" id="Phobius"/>
    </source>
</evidence>